<dbReference type="PROSITE" id="PS50943">
    <property type="entry name" value="HTH_CROC1"/>
    <property type="match status" value="1"/>
</dbReference>
<dbReference type="STRING" id="180197.SAMN02982919_03176"/>
<dbReference type="SUPFAM" id="SSF47413">
    <property type="entry name" value="lambda repressor-like DNA-binding domains"/>
    <property type="match status" value="1"/>
</dbReference>
<keyword evidence="3" id="KW-1185">Reference proteome</keyword>
<dbReference type="Proteomes" id="UP000199766">
    <property type="component" value="Unassembled WGS sequence"/>
</dbReference>
<dbReference type="Pfam" id="PF01381">
    <property type="entry name" value="HTH_3"/>
    <property type="match status" value="1"/>
</dbReference>
<accession>A0A1H9SPE1</accession>
<name>A0A1H9SPE1_9BURK</name>
<dbReference type="Gene3D" id="1.10.260.40">
    <property type="entry name" value="lambda repressor-like DNA-binding domains"/>
    <property type="match status" value="1"/>
</dbReference>
<sequence>MINLLIMGTKMTNPLSIVGDLEAMRKAQNLTQEELAMRAGVSRMTVSRIEAGFDPKLSTVWELSRALGLELVLVPKALRREVQHFIQSGGKVVGQPAGIEAPKSVVDLLR</sequence>
<dbReference type="GO" id="GO:0003677">
    <property type="term" value="F:DNA binding"/>
    <property type="evidence" value="ECO:0007669"/>
    <property type="project" value="InterPro"/>
</dbReference>
<dbReference type="InterPro" id="IPR010982">
    <property type="entry name" value="Lambda_DNA-bd_dom_sf"/>
</dbReference>
<evidence type="ECO:0000259" key="1">
    <source>
        <dbReference type="PROSITE" id="PS50943"/>
    </source>
</evidence>
<organism evidence="2 3">
    <name type="scientific">Giesbergeria anulus</name>
    <dbReference type="NCBI Taxonomy" id="180197"/>
    <lineage>
        <taxon>Bacteria</taxon>
        <taxon>Pseudomonadati</taxon>
        <taxon>Pseudomonadota</taxon>
        <taxon>Betaproteobacteria</taxon>
        <taxon>Burkholderiales</taxon>
        <taxon>Comamonadaceae</taxon>
        <taxon>Giesbergeria</taxon>
    </lineage>
</organism>
<dbReference type="InterPro" id="IPR001387">
    <property type="entry name" value="Cro/C1-type_HTH"/>
</dbReference>
<evidence type="ECO:0000313" key="3">
    <source>
        <dbReference type="Proteomes" id="UP000199766"/>
    </source>
</evidence>
<feature type="domain" description="HTH cro/C1-type" evidence="1">
    <location>
        <begin position="21"/>
        <end position="74"/>
    </location>
</feature>
<protein>
    <submittedName>
        <fullName evidence="2">Helix-turn-helix</fullName>
    </submittedName>
</protein>
<dbReference type="AlphaFoldDB" id="A0A1H9SPE1"/>
<evidence type="ECO:0000313" key="2">
    <source>
        <dbReference type="EMBL" id="SER86199.1"/>
    </source>
</evidence>
<gene>
    <name evidence="2" type="ORF">SAMN02982919_03176</name>
</gene>
<reference evidence="2 3" key="1">
    <citation type="submission" date="2016-10" db="EMBL/GenBank/DDBJ databases">
        <authorList>
            <person name="de Groot N.N."/>
        </authorList>
    </citation>
    <scope>NUCLEOTIDE SEQUENCE [LARGE SCALE GENOMIC DNA]</scope>
    <source>
        <strain evidence="2 3">ATCC 35958</strain>
    </source>
</reference>
<dbReference type="EMBL" id="FOGD01000020">
    <property type="protein sequence ID" value="SER86199.1"/>
    <property type="molecule type" value="Genomic_DNA"/>
</dbReference>
<dbReference type="CDD" id="cd00093">
    <property type="entry name" value="HTH_XRE"/>
    <property type="match status" value="1"/>
</dbReference>
<dbReference type="SMART" id="SM00530">
    <property type="entry name" value="HTH_XRE"/>
    <property type="match status" value="1"/>
</dbReference>
<proteinExistence type="predicted"/>